<reference evidence="9" key="2">
    <citation type="submission" date="2020-05" db="UniProtKB">
        <authorList>
            <consortium name="EnsemblMetazoa"/>
        </authorList>
    </citation>
    <scope>IDENTIFICATION</scope>
</reference>
<protein>
    <submittedName>
        <fullName evidence="8">AGAP006529-PB-like protein</fullName>
    </submittedName>
</protein>
<dbReference type="EMBL" id="KE525352">
    <property type="protein sequence ID" value="KFB51460.1"/>
    <property type="molecule type" value="Genomic_DNA"/>
</dbReference>
<evidence type="ECO:0000256" key="6">
    <source>
        <dbReference type="SAM" id="MobiDB-lite"/>
    </source>
</evidence>
<evidence type="ECO:0000256" key="7">
    <source>
        <dbReference type="SAM" id="Phobius"/>
    </source>
</evidence>
<feature type="transmembrane region" description="Helical" evidence="7">
    <location>
        <begin position="63"/>
        <end position="81"/>
    </location>
</feature>
<evidence type="ECO:0000256" key="3">
    <source>
        <dbReference type="ARBA" id="ARBA00022989"/>
    </source>
</evidence>
<keyword evidence="1 7" id="KW-0812">Transmembrane</keyword>
<dbReference type="EnsemblMetazoa" id="ASIC019513-RA">
    <property type="protein sequence ID" value="ASIC019513-PA"/>
    <property type="gene ID" value="ASIC019513"/>
</dbReference>
<evidence type="ECO:0000256" key="5">
    <source>
        <dbReference type="ARBA" id="ARBA00023329"/>
    </source>
</evidence>
<dbReference type="GO" id="GO:0005524">
    <property type="term" value="F:ATP binding"/>
    <property type="evidence" value="ECO:0007669"/>
    <property type="project" value="InterPro"/>
</dbReference>
<dbReference type="OrthoDB" id="435282at2759"/>
<evidence type="ECO:0000256" key="1">
    <source>
        <dbReference type="ARBA" id="ARBA00022692"/>
    </source>
</evidence>
<evidence type="ECO:0000313" key="9">
    <source>
        <dbReference type="EnsemblMetazoa" id="ASIC019513-PA"/>
    </source>
</evidence>
<dbReference type="GO" id="GO:0070072">
    <property type="term" value="P:vacuolar proton-transporting V-type ATPase complex assembly"/>
    <property type="evidence" value="ECO:0007669"/>
    <property type="project" value="InterPro"/>
</dbReference>
<feature type="transmembrane region" description="Helical" evidence="7">
    <location>
        <begin position="23"/>
        <end position="43"/>
    </location>
</feature>
<name>A0A084WML6_ANOSI</name>
<proteinExistence type="predicted"/>
<keyword evidence="4 7" id="KW-0472">Membrane</keyword>
<keyword evidence="10" id="KW-1185">Reference proteome</keyword>
<evidence type="ECO:0000256" key="4">
    <source>
        <dbReference type="ARBA" id="ARBA00023136"/>
    </source>
</evidence>
<feature type="compositionally biased region" description="Basic and acidic residues" evidence="6">
    <location>
        <begin position="101"/>
        <end position="111"/>
    </location>
</feature>
<dbReference type="Proteomes" id="UP000030765">
    <property type="component" value="Unassembled WGS sequence"/>
</dbReference>
<dbReference type="STRING" id="74873.A0A084WML6"/>
<dbReference type="Pfam" id="PF09446">
    <property type="entry name" value="VMA21"/>
    <property type="match status" value="1"/>
</dbReference>
<dbReference type="EMBL" id="ATLV01024482">
    <property type="status" value="NOT_ANNOTATED_CDS"/>
    <property type="molecule type" value="Genomic_DNA"/>
</dbReference>
<evidence type="ECO:0000256" key="2">
    <source>
        <dbReference type="ARBA" id="ARBA00022824"/>
    </source>
</evidence>
<accession>A0A084WML6</accession>
<keyword evidence="2" id="KW-0256">Endoplasmic reticulum</keyword>
<dbReference type="InterPro" id="IPR006194">
    <property type="entry name" value="Gly-tRNA-synth_heterodimer"/>
</dbReference>
<dbReference type="PROSITE" id="PS50861">
    <property type="entry name" value="AA_TRNA_LIGASE_II_GLYAB"/>
    <property type="match status" value="1"/>
</dbReference>
<reference evidence="8 10" key="1">
    <citation type="journal article" date="2014" name="BMC Genomics">
        <title>Genome sequence of Anopheles sinensis provides insight into genetics basis of mosquito competence for malaria parasites.</title>
        <authorList>
            <person name="Zhou D."/>
            <person name="Zhang D."/>
            <person name="Ding G."/>
            <person name="Shi L."/>
            <person name="Hou Q."/>
            <person name="Ye Y."/>
            <person name="Xu Y."/>
            <person name="Zhou H."/>
            <person name="Xiong C."/>
            <person name="Li S."/>
            <person name="Yu J."/>
            <person name="Hong S."/>
            <person name="Yu X."/>
            <person name="Zou P."/>
            <person name="Chen C."/>
            <person name="Chang X."/>
            <person name="Wang W."/>
            <person name="Lv Y."/>
            <person name="Sun Y."/>
            <person name="Ma L."/>
            <person name="Shen B."/>
            <person name="Zhu C."/>
        </authorList>
    </citation>
    <scope>NUCLEOTIDE SEQUENCE [LARGE SCALE GENOMIC DNA]</scope>
</reference>
<dbReference type="InterPro" id="IPR019013">
    <property type="entry name" value="Vma21"/>
</dbReference>
<dbReference type="GO" id="GO:0004820">
    <property type="term" value="F:glycine-tRNA ligase activity"/>
    <property type="evidence" value="ECO:0007669"/>
    <property type="project" value="InterPro"/>
</dbReference>
<dbReference type="VEuPathDB" id="VectorBase:ASIC019513"/>
<dbReference type="OMA" id="NCYSVLT"/>
<dbReference type="VEuPathDB" id="VectorBase:ASIS011212"/>
<dbReference type="GO" id="GO:0031410">
    <property type="term" value="C:cytoplasmic vesicle"/>
    <property type="evidence" value="ECO:0007669"/>
    <property type="project" value="UniProtKB-KW"/>
</dbReference>
<feature type="region of interest" description="Disordered" evidence="6">
    <location>
        <begin position="86"/>
        <end position="111"/>
    </location>
</feature>
<gene>
    <name evidence="8" type="ORF">ZHAS_00019513</name>
</gene>
<evidence type="ECO:0000313" key="8">
    <source>
        <dbReference type="EMBL" id="KFB51460.1"/>
    </source>
</evidence>
<sequence>MEEITTAPQQDDDPVASRRGTSAAAWLLLYSVAMFTLPFVAFYGTRYGLTHYLHIDGFPNTCGSVVAAVLVVNVIIFLYAVRGYEDAKDDDDQKPEEETNDGGKDETKKSK</sequence>
<organism evidence="8">
    <name type="scientific">Anopheles sinensis</name>
    <name type="common">Mosquito</name>
    <dbReference type="NCBI Taxonomy" id="74873"/>
    <lineage>
        <taxon>Eukaryota</taxon>
        <taxon>Metazoa</taxon>
        <taxon>Ecdysozoa</taxon>
        <taxon>Arthropoda</taxon>
        <taxon>Hexapoda</taxon>
        <taxon>Insecta</taxon>
        <taxon>Pterygota</taxon>
        <taxon>Neoptera</taxon>
        <taxon>Endopterygota</taxon>
        <taxon>Diptera</taxon>
        <taxon>Nematocera</taxon>
        <taxon>Culicoidea</taxon>
        <taxon>Culicidae</taxon>
        <taxon>Anophelinae</taxon>
        <taxon>Anopheles</taxon>
    </lineage>
</organism>
<dbReference type="GO" id="GO:0006426">
    <property type="term" value="P:glycyl-tRNA aminoacylation"/>
    <property type="evidence" value="ECO:0007669"/>
    <property type="project" value="InterPro"/>
</dbReference>
<evidence type="ECO:0000313" key="10">
    <source>
        <dbReference type="Proteomes" id="UP000030765"/>
    </source>
</evidence>
<keyword evidence="5" id="KW-0968">Cytoplasmic vesicle</keyword>
<dbReference type="AlphaFoldDB" id="A0A084WML6"/>
<feature type="compositionally biased region" description="Acidic residues" evidence="6">
    <location>
        <begin position="87"/>
        <end position="100"/>
    </location>
</feature>
<keyword evidence="3 7" id="KW-1133">Transmembrane helix</keyword>